<dbReference type="KEGG" id="ggr:HKW67_19760"/>
<sequence>MIHRHSIRYVSIALLASVAACDGDAKPARPADSAAHDASMAAAPARTERLANLGPYHRVIRTSNAQAQQFFDEGLTLLYGFNHEEAFASFGRAAMLDTLSPMPHWGMALSLGTNINDPAPADRLAKAFTHLAVAQRLAANGSDVEQGLVAALGQRYVARPTGDQAVREAAYADAMGALSTRFPDDADVGALHAESLMNLHPWRLYTADGTPESWTPPIVAALERQLARHPEHPGANHYYIHAIEASKTPERATASAARLETLVPGAGHLVHMPSHIYIRTGDYVRSAKANAAAAAVDEAYFGSKGAQTFYAMGYYAHNRQFESASAMFAGNLAEARASAVRTVQVADPAADQMAMLEPFAALELFVLVRFGQWADILSGTTRAPKATRTLQTGFHHWARGAALAATGKLGDAEQALTSLKSAATGVPKEAMVGPVNWGGDVLAVAISDLTGRIAEAKGDHAAAITAFTAAVVAEDKLGYNEPPDWLLPERERLGIVLLAAGKPGEAESTFRAELAKHPRNPRALYGVWKSLEAQRRDARAAQRDFAAAWSGADVILGDDLYPRRR</sequence>
<evidence type="ECO:0000313" key="1">
    <source>
        <dbReference type="EMBL" id="QJR37592.1"/>
    </source>
</evidence>
<protein>
    <recommendedName>
        <fullName evidence="3">Tetratricopeptide repeat protein</fullName>
    </recommendedName>
</protein>
<accession>A0A6M4IXG0</accession>
<gene>
    <name evidence="1" type="ORF">HKW67_19760</name>
</gene>
<dbReference type="EMBL" id="CP053085">
    <property type="protein sequence ID" value="QJR37592.1"/>
    <property type="molecule type" value="Genomic_DNA"/>
</dbReference>
<reference evidence="1 2" key="1">
    <citation type="submission" date="2020-05" db="EMBL/GenBank/DDBJ databases">
        <title>Complete genome sequence of Gemmatimonas greenlandica TET16.</title>
        <authorList>
            <person name="Zeng Y."/>
        </authorList>
    </citation>
    <scope>NUCLEOTIDE SEQUENCE [LARGE SCALE GENOMIC DNA]</scope>
    <source>
        <strain evidence="1 2">TET16</strain>
    </source>
</reference>
<dbReference type="SUPFAM" id="SSF48452">
    <property type="entry name" value="TPR-like"/>
    <property type="match status" value="1"/>
</dbReference>
<organism evidence="1 2">
    <name type="scientific">Gemmatimonas groenlandica</name>
    <dbReference type="NCBI Taxonomy" id="2732249"/>
    <lineage>
        <taxon>Bacteria</taxon>
        <taxon>Pseudomonadati</taxon>
        <taxon>Gemmatimonadota</taxon>
        <taxon>Gemmatimonadia</taxon>
        <taxon>Gemmatimonadales</taxon>
        <taxon>Gemmatimonadaceae</taxon>
        <taxon>Gemmatimonas</taxon>
    </lineage>
</organism>
<dbReference type="AlphaFoldDB" id="A0A6M4IXG0"/>
<dbReference type="PANTHER" id="PTHR45588">
    <property type="entry name" value="TPR DOMAIN-CONTAINING PROTEIN"/>
    <property type="match status" value="1"/>
</dbReference>
<evidence type="ECO:0008006" key="3">
    <source>
        <dbReference type="Google" id="ProtNLM"/>
    </source>
</evidence>
<evidence type="ECO:0000313" key="2">
    <source>
        <dbReference type="Proteomes" id="UP000500938"/>
    </source>
</evidence>
<name>A0A6M4IXG0_9BACT</name>
<dbReference type="Proteomes" id="UP000500938">
    <property type="component" value="Chromosome"/>
</dbReference>
<keyword evidence="2" id="KW-1185">Reference proteome</keyword>
<dbReference type="Gene3D" id="1.25.40.10">
    <property type="entry name" value="Tetratricopeptide repeat domain"/>
    <property type="match status" value="1"/>
</dbReference>
<dbReference type="RefSeq" id="WP_171227027.1">
    <property type="nucleotide sequence ID" value="NZ_CP053085.1"/>
</dbReference>
<dbReference type="PANTHER" id="PTHR45588:SF1">
    <property type="entry name" value="WW DOMAIN-CONTAINING PROTEIN"/>
    <property type="match status" value="1"/>
</dbReference>
<dbReference type="PROSITE" id="PS51257">
    <property type="entry name" value="PROKAR_LIPOPROTEIN"/>
    <property type="match status" value="1"/>
</dbReference>
<proteinExistence type="predicted"/>
<dbReference type="InterPro" id="IPR011990">
    <property type="entry name" value="TPR-like_helical_dom_sf"/>
</dbReference>